<comment type="caution">
    <text evidence="2">The sequence shown here is derived from an EMBL/GenBank/DDBJ whole genome shotgun (WGS) entry which is preliminary data.</text>
</comment>
<dbReference type="EMBL" id="JASHID010000002">
    <property type="protein sequence ID" value="MDI9863434.1"/>
    <property type="molecule type" value="Genomic_DNA"/>
</dbReference>
<dbReference type="PANTHER" id="PTHR34301:SF8">
    <property type="entry name" value="ATPASE DOMAIN-CONTAINING PROTEIN"/>
    <property type="match status" value="1"/>
</dbReference>
<proteinExistence type="predicted"/>
<evidence type="ECO:0000313" key="3">
    <source>
        <dbReference type="Proteomes" id="UP001236569"/>
    </source>
</evidence>
<dbReference type="PANTHER" id="PTHR34301">
    <property type="entry name" value="DNA-BINDING PROTEIN-RELATED"/>
    <property type="match status" value="1"/>
</dbReference>
<accession>A0ABT6YIN0</accession>
<dbReference type="SUPFAM" id="SSF52540">
    <property type="entry name" value="P-loop containing nucleoside triphosphate hydrolases"/>
    <property type="match status" value="1"/>
</dbReference>
<dbReference type="InterPro" id="IPR012340">
    <property type="entry name" value="NA-bd_OB-fold"/>
</dbReference>
<feature type="repeat" description="TPR" evidence="1">
    <location>
        <begin position="420"/>
        <end position="453"/>
    </location>
</feature>
<dbReference type="InterPro" id="IPR019734">
    <property type="entry name" value="TPR_rpt"/>
</dbReference>
<sequence length="1343" mass="154508">MIDILKKRYNVGDTVTLHTIEASFTGVIDAFEDTCVILSTDEGDEFIVNDTIKRISVPKKNNTEKKETEIKQEEVKPIIEVETIKEPEKKQEEVKSIIIEEDKTEKVEVTLPKTEYKVGDKIPLEELEKRIDKKSKPKLPKTTSKGITLGSLSDLKELILPEIEAENKKIVSANGTIHTYWADRSYGFISDIWKNEVYFNFSEIIDNELLSKLRGIGKNESIPVLFSLKKGGKGDKAIFIHKPKTVEQVAELAKQYFEKEAKPDTALGLVEQILFSFPENYTAIKLRKEIEEKRFKPSTFKPTFKSYDSNYKKATYLKNIEKKFDEALKYYLTALENNERQESCIKDIAMLYISMGELQKALDFTKKYEEYLEDTLSNNNHLYNFYRALAVKGLNVSEELLNITNILLEDIPPTNKARYVELLSTKGFVLIQLDELDEAREVLEEAISIHPENTYANRLLQALDEPDNEELSQIIADAEFDSFGGGFSKFIKDTIENYDEYFGVPAKVIDSGDFSKETLNAIRRLIDTAGRARPRERANYLLTEAKLMTSLEPEKESNLRSVLARYCNAMALNHISENSSMDVIRYYYLEAFSLEENYRFTAPQVAIYLFTFKSSYTDLFEVSTKTPSIEDAISFVLEGDYRENIWEGILSMFLWNRSISAQITSKLYENPKLKEKSLMFLSSLGFHSNINIQSDEYTNLLNQAREKRQRDYSRWFASLKAISNNASLEPLTNLLLDSLNEVRKSWLTQLDASRLNIIASDIYDVLASFLRQSGYRDKERSYNFAKAQINQLINEIKEKPTKFSFEGFIPLLEKIELLLDKSFKTVEAASSPKVEVSILGEANVLGNDNVVPFQLKVESSKNSSPIRNVKIVVQTTNDINFIEKSNEYFDSIDGGESYIFNLSVKVSNKIAIEKATSINITCFYNNRTEDEPVKLEKQLSLRLYSENEFETIPNPYEKLANGGPVTDRSMFYGRNEFIDRITEAIISTDSKQVVIYGQKRSGKSSVLYHLKKSLEDTQKTFCISFSIGEIFENISSSTFFHKILFTIEEELENLSFDGITVPDFKCPSYTELKDAPNSADIFRKYIRNFKRTCQNTSNWQDKKLVVMIDEFTYLYTAIKEGKVSDAIMKQWKAITQNEDATFSSVLVGQDVFPLFKSEFPNEFGVTQDERLTYLSKRDALKLIEEPVWNIKSNKSRYLEDAAEKIIEYTSCNPYYIQIFCARLIKEMNDKKFIEATRSDIKPIADSFLFGGQALTNDKFDNLLNAGEKHDIQRIPQEYSKAVLKKIAEATKFVPYCSREDISIGDKDNEDIILDDLKNREVIEQQGNTYQIQVKLFQEWLLKN</sequence>
<reference evidence="2 3" key="1">
    <citation type="submission" date="2023-05" db="EMBL/GenBank/DDBJ databases">
        <title>Novel species of genus Flectobacillus isolated from stream in China.</title>
        <authorList>
            <person name="Lu H."/>
        </authorList>
    </citation>
    <scope>NUCLEOTIDE SEQUENCE [LARGE SCALE GENOMIC DNA]</scope>
    <source>
        <strain evidence="2 3">DC10W</strain>
    </source>
</reference>
<evidence type="ECO:0000313" key="2">
    <source>
        <dbReference type="EMBL" id="MDI9863434.1"/>
    </source>
</evidence>
<name>A0ABT6YIN0_9BACT</name>
<dbReference type="Proteomes" id="UP001236569">
    <property type="component" value="Unassembled WGS sequence"/>
</dbReference>
<dbReference type="SMART" id="SM00028">
    <property type="entry name" value="TPR"/>
    <property type="match status" value="3"/>
</dbReference>
<evidence type="ECO:0000256" key="1">
    <source>
        <dbReference type="PROSITE-ProRule" id="PRU00339"/>
    </source>
</evidence>
<dbReference type="SUPFAM" id="SSF48452">
    <property type="entry name" value="TPR-like"/>
    <property type="match status" value="1"/>
</dbReference>
<keyword evidence="1" id="KW-0802">TPR repeat</keyword>
<dbReference type="Gene3D" id="1.25.40.10">
    <property type="entry name" value="Tetratricopeptide repeat domain"/>
    <property type="match status" value="1"/>
</dbReference>
<gene>
    <name evidence="2" type="ORF">QM480_03800</name>
</gene>
<dbReference type="PROSITE" id="PS50005">
    <property type="entry name" value="TPR"/>
    <property type="match status" value="1"/>
</dbReference>
<keyword evidence="3" id="KW-1185">Reference proteome</keyword>
<dbReference type="InterPro" id="IPR011990">
    <property type="entry name" value="TPR-like_helical_dom_sf"/>
</dbReference>
<dbReference type="Gene3D" id="3.40.50.300">
    <property type="entry name" value="P-loop containing nucleotide triphosphate hydrolases"/>
    <property type="match status" value="1"/>
</dbReference>
<dbReference type="Gene3D" id="2.40.50.140">
    <property type="entry name" value="Nucleic acid-binding proteins"/>
    <property type="match status" value="1"/>
</dbReference>
<organism evidence="2 3">
    <name type="scientific">Flectobacillus longus</name>
    <dbReference type="NCBI Taxonomy" id="2984207"/>
    <lineage>
        <taxon>Bacteria</taxon>
        <taxon>Pseudomonadati</taxon>
        <taxon>Bacteroidota</taxon>
        <taxon>Cytophagia</taxon>
        <taxon>Cytophagales</taxon>
        <taxon>Flectobacillaceae</taxon>
        <taxon>Flectobacillus</taxon>
    </lineage>
</organism>
<protein>
    <submittedName>
        <fullName evidence="2">Uncharacterized protein</fullName>
    </submittedName>
</protein>
<dbReference type="RefSeq" id="WP_283368731.1">
    <property type="nucleotide sequence ID" value="NZ_JASHID010000002.1"/>
</dbReference>
<dbReference type="InterPro" id="IPR027417">
    <property type="entry name" value="P-loop_NTPase"/>
</dbReference>